<evidence type="ECO:0000256" key="2">
    <source>
        <dbReference type="ARBA" id="ARBA00010792"/>
    </source>
</evidence>
<dbReference type="SUPFAM" id="SSF56059">
    <property type="entry name" value="Glutathione synthetase ATP-binding domain-like"/>
    <property type="match status" value="1"/>
</dbReference>
<feature type="transmembrane region" description="Helical" evidence="7">
    <location>
        <begin position="167"/>
        <end position="189"/>
    </location>
</feature>
<evidence type="ECO:0000256" key="5">
    <source>
        <dbReference type="ARBA" id="ARBA00022989"/>
    </source>
</evidence>
<feature type="domain" description="VTT" evidence="8">
    <location>
        <begin position="29"/>
        <end position="152"/>
    </location>
</feature>
<evidence type="ECO:0000256" key="3">
    <source>
        <dbReference type="ARBA" id="ARBA00022475"/>
    </source>
</evidence>
<dbReference type="AlphaFoldDB" id="A0A5E8HBW3"/>
<dbReference type="InterPro" id="IPR032816">
    <property type="entry name" value="VTT_dom"/>
</dbReference>
<dbReference type="InterPro" id="IPR032818">
    <property type="entry name" value="DedA-like"/>
</dbReference>
<evidence type="ECO:0000313" key="9">
    <source>
        <dbReference type="EMBL" id="EOQ88247.1"/>
    </source>
</evidence>
<comment type="caution">
    <text evidence="9">The sequence shown here is derived from an EMBL/GenBank/DDBJ whole genome shotgun (WGS) entry which is preliminary data.</text>
</comment>
<protein>
    <submittedName>
        <fullName evidence="9">SNARE-like domain protein</fullName>
    </submittedName>
</protein>
<organism evidence="9 10">
    <name type="scientific">Leptospira yanagawae serovar Saopaulo str. Sao Paulo = ATCC 700523</name>
    <dbReference type="NCBI Taxonomy" id="1249483"/>
    <lineage>
        <taxon>Bacteria</taxon>
        <taxon>Pseudomonadati</taxon>
        <taxon>Spirochaetota</taxon>
        <taxon>Spirochaetia</taxon>
        <taxon>Leptospirales</taxon>
        <taxon>Leptospiraceae</taxon>
        <taxon>Leptospira</taxon>
    </lineage>
</organism>
<feature type="transmembrane region" description="Helical" evidence="7">
    <location>
        <begin position="46"/>
        <end position="71"/>
    </location>
</feature>
<sequence>MTISKKILNSSSVGNFFLILFLSSFVSEDITCITAGILANQKKLSLFFAILFTGFGIFIGDLGLYVVGYYFKSIFQKRKSIHNLKNALTKNSFFLQWKHHFVWSIFVSRFVPGTRLPLYLLSGYFRMPFFVFTSISFLAVALWTSAIVSLVYFYGKLVSKDFLHQSFILWAFVVGLSFYLSFKILQILIFPEKRKNVHLLFLKYSKLEFWPSFLFYLPLIPYLIYLSLRYRGIRFLTTVNPGIYVSGIAGESKSDILNLIPKPFVAKYLLLKDHEDEKEKKIQNWMKKNQIRFPIIAKPDVGERGFLVQKIHNQKEFSKLFQTYPIDWLLQEYVKGPFEVGVFYFRHPNAEKGNLFSITDKVFPKLTGDGNSTIETLIRNHPRYRFQFETHKKHNQFHLQKVVPKGKTIPIGSIGNHIQGCLFQDGESYRTRILEEQIIKIGDSTKGFYFGRFDIRFSNQTDFQKGKNFKIIELNGVTSESTNLYDPKFSILQSYSILFKQWKLIYEIGSVNFRNGNKLTSYHKLFQILKEHKNYRKNLSITEKNP</sequence>
<evidence type="ECO:0000259" key="8">
    <source>
        <dbReference type="Pfam" id="PF09335"/>
    </source>
</evidence>
<dbReference type="Proteomes" id="UP000013996">
    <property type="component" value="Unassembled WGS sequence"/>
</dbReference>
<keyword evidence="6 7" id="KW-0472">Membrane</keyword>
<reference evidence="9 10" key="1">
    <citation type="submission" date="2013-04" db="EMBL/GenBank/DDBJ databases">
        <authorList>
            <person name="Harkins D.M."/>
            <person name="Durkin A.S."/>
            <person name="Brinkac L.M."/>
            <person name="Haft D.H."/>
            <person name="Selengut J.D."/>
            <person name="Sanka R."/>
            <person name="DePew J."/>
            <person name="Purushe J."/>
            <person name="Hartskeerl R.A."/>
            <person name="Ahmed A."/>
            <person name="van der Linden H."/>
            <person name="Goris M.G.A."/>
            <person name="Vinetz J.M."/>
            <person name="Sutton G.G."/>
            <person name="Nierman W.C."/>
            <person name="Fouts D.E."/>
        </authorList>
    </citation>
    <scope>NUCLEOTIDE SEQUENCE [LARGE SCALE GENOMIC DNA]</scope>
    <source>
        <strain evidence="9 10">Sao Paulo</strain>
    </source>
</reference>
<dbReference type="Gene3D" id="3.30.1490.20">
    <property type="entry name" value="ATP-grasp fold, A domain"/>
    <property type="match status" value="1"/>
</dbReference>
<dbReference type="GO" id="GO:0005886">
    <property type="term" value="C:plasma membrane"/>
    <property type="evidence" value="ECO:0007669"/>
    <property type="project" value="UniProtKB-SubCell"/>
</dbReference>
<evidence type="ECO:0000256" key="1">
    <source>
        <dbReference type="ARBA" id="ARBA00004651"/>
    </source>
</evidence>
<proteinExistence type="inferred from homology"/>
<accession>A0A5E8HBW3</accession>
<dbReference type="GO" id="GO:0005524">
    <property type="term" value="F:ATP binding"/>
    <property type="evidence" value="ECO:0007669"/>
    <property type="project" value="InterPro"/>
</dbReference>
<evidence type="ECO:0000256" key="6">
    <source>
        <dbReference type="ARBA" id="ARBA00023136"/>
    </source>
</evidence>
<dbReference type="InterPro" id="IPR013815">
    <property type="entry name" value="ATP_grasp_subdomain_1"/>
</dbReference>
<comment type="similarity">
    <text evidence="2">Belongs to the DedA family.</text>
</comment>
<evidence type="ECO:0000256" key="7">
    <source>
        <dbReference type="SAM" id="Phobius"/>
    </source>
</evidence>
<feature type="transmembrane region" description="Helical" evidence="7">
    <location>
        <begin position="92"/>
        <end position="111"/>
    </location>
</feature>
<gene>
    <name evidence="9" type="ORF">LEP1GSC202_3462</name>
</gene>
<keyword evidence="5 7" id="KW-1133">Transmembrane helix</keyword>
<comment type="subcellular location">
    <subcellularLocation>
        <location evidence="1">Cell membrane</location>
        <topology evidence="1">Multi-pass membrane protein</topology>
    </subcellularLocation>
</comment>
<feature type="transmembrane region" description="Helical" evidence="7">
    <location>
        <begin position="209"/>
        <end position="228"/>
    </location>
</feature>
<dbReference type="Pfam" id="PF09335">
    <property type="entry name" value="VTT_dom"/>
    <property type="match status" value="1"/>
</dbReference>
<name>A0A5E8HBW3_9LEPT</name>
<dbReference type="EMBL" id="AOGX02000024">
    <property type="protein sequence ID" value="EOQ88247.1"/>
    <property type="molecule type" value="Genomic_DNA"/>
</dbReference>
<evidence type="ECO:0000313" key="10">
    <source>
        <dbReference type="Proteomes" id="UP000013996"/>
    </source>
</evidence>
<keyword evidence="3" id="KW-1003">Cell membrane</keyword>
<dbReference type="PANTHER" id="PTHR30353">
    <property type="entry name" value="INNER MEMBRANE PROTEIN DEDA-RELATED"/>
    <property type="match status" value="1"/>
</dbReference>
<feature type="transmembrane region" description="Helical" evidence="7">
    <location>
        <begin position="131"/>
        <end position="155"/>
    </location>
</feature>
<dbReference type="STRING" id="1249483.LEP1GSC202_3462"/>
<keyword evidence="4 7" id="KW-0812">Transmembrane</keyword>
<dbReference type="PANTHER" id="PTHR30353:SF15">
    <property type="entry name" value="INNER MEMBRANE PROTEIN YABI"/>
    <property type="match status" value="1"/>
</dbReference>
<feature type="transmembrane region" description="Helical" evidence="7">
    <location>
        <begin position="7"/>
        <end position="26"/>
    </location>
</feature>
<evidence type="ECO:0000256" key="4">
    <source>
        <dbReference type="ARBA" id="ARBA00022692"/>
    </source>
</evidence>